<dbReference type="InterPro" id="IPR004869">
    <property type="entry name" value="MMPL_dom"/>
</dbReference>
<evidence type="ECO:0000256" key="7">
    <source>
        <dbReference type="SAM" id="MobiDB-lite"/>
    </source>
</evidence>
<protein>
    <submittedName>
        <fullName evidence="10">Membrane protein</fullName>
    </submittedName>
</protein>
<dbReference type="EMBL" id="BPRH01002759">
    <property type="protein sequence ID" value="GJF18421.1"/>
    <property type="molecule type" value="Genomic_DNA"/>
</dbReference>
<feature type="transmembrane region" description="Helical" evidence="8">
    <location>
        <begin position="244"/>
        <end position="263"/>
    </location>
</feature>
<keyword evidence="5 8" id="KW-1133">Transmembrane helix</keyword>
<organism evidence="10 11">
    <name type="scientific">Mycolicibacterium cyprinidarum</name>
    <dbReference type="NCBI Taxonomy" id="2860311"/>
    <lineage>
        <taxon>Bacteria</taxon>
        <taxon>Bacillati</taxon>
        <taxon>Actinomycetota</taxon>
        <taxon>Actinomycetes</taxon>
        <taxon>Mycobacteriales</taxon>
        <taxon>Mycobacteriaceae</taxon>
        <taxon>Mycolicibacterium</taxon>
    </lineage>
</organism>
<feature type="compositionally biased region" description="Basic and acidic residues" evidence="7">
    <location>
        <begin position="978"/>
        <end position="999"/>
    </location>
</feature>
<feature type="transmembrane region" description="Helical" evidence="8">
    <location>
        <begin position="320"/>
        <end position="344"/>
    </location>
</feature>
<feature type="transmembrane region" description="Helical" evidence="8">
    <location>
        <begin position="704"/>
        <end position="726"/>
    </location>
</feature>
<keyword evidence="4 8" id="KW-0812">Transmembrane</keyword>
<evidence type="ECO:0000256" key="8">
    <source>
        <dbReference type="SAM" id="Phobius"/>
    </source>
</evidence>
<keyword evidence="3" id="KW-1003">Cell membrane</keyword>
<evidence type="ECO:0000259" key="9">
    <source>
        <dbReference type="Pfam" id="PF03176"/>
    </source>
</evidence>
<proteinExistence type="inferred from homology"/>
<keyword evidence="6 8" id="KW-0472">Membrane</keyword>
<dbReference type="SUPFAM" id="SSF82866">
    <property type="entry name" value="Multidrug efflux transporter AcrB transmembrane domain"/>
    <property type="match status" value="2"/>
</dbReference>
<comment type="similarity">
    <text evidence="2">Belongs to the resistance-nodulation-cell division (RND) (TC 2.A.6) family. MmpL subfamily.</text>
</comment>
<sequence>MFAWWGRTVYQYRYIVIGVMVALCLGGGIFGISLGQHVTQSGFYDDGSQSVHASVVSDQVYGRDTSGHIVAIYTAPDGKTIDDPAFKKKVLDNLAEVEENHPDQILRSIGYFKSPEVLKNMADGDKKHAFMSVQLKGDNDDVILNNYNKNVGKDGTTVKEALNIDGVEVQQAGLQPLASELTGTIGEDQRRAEIAAIPLVCVVLFFVFGGVVAAALPGLIGALTIAGALGIMRLAAEFIPVHFFAQPVVTLMGLGIAVDYGLFMVSRFREEIAEGYDTEAAVRRTMMTSGRTVMFSAVILVASSMPLLLFPQGFLKSITYAIIASVMLAAILSITVLAAALAILGPNVDALGVRTLLRVPFFRNWKPMNWWLNWLGDRTQKTKTRAEVEKGFWGKLVNIVMKRPIAFAAPILVLMILLIIPLGQLSLGGISEKYLPPDNAVRVAQEEFDKTFPGFRTEPLTLVIESDNGEPVTDQQVAEIRNEAMAIPGFIEPEDDPDNMWKERSFLDGASKDPSVRVIQNGLVVRNDASKKITELRDLSAPRGLTVSVGGTPALEQDSIHSLFDKLPLMVLLLITTTTVLMFLAFGSVVLPIKAALMSALTLGSTMGILTWMFVEGHGSGLMNYTPQPLMAPMIGLIIAVIWGLSTDYEVFLVSRMVEARERGMSTAEAIRIGTATTGRLITGAALVLAVVAGAFVFSDLVMMKYLAFGLLIALLLDATIVRMFLVPAIMKLLGDDCWWAPRWMKRLQERLGLGETELPDERVRAVVREAPANPEALVGAGGPPVAAPARALPRHIPSHPAPGGSRPGESGRTGPPPIDDSSAAGTTRLPGTPPRPAAPGIAESPSPQEPPTTRLSIAKKAVLNAVSSAAAAAQRAARPSESPEASKSPESPESPATPPQPRKDREIESWLGDLRGTDGPSGAGTAAPAQPPRPSAQPTRAMPDQGSGSSEPTTAIPAQPAPDDDSAEATRAIPTQRRSDADAATEKLNTRAEDEPQRRGGTGVSAQDLLRREGRLK</sequence>
<evidence type="ECO:0000256" key="6">
    <source>
        <dbReference type="ARBA" id="ARBA00023136"/>
    </source>
</evidence>
<feature type="transmembrane region" description="Helical" evidence="8">
    <location>
        <begin position="405"/>
        <end position="427"/>
    </location>
</feature>
<reference evidence="10 11" key="1">
    <citation type="submission" date="2021-08" db="EMBL/GenBank/DDBJ databases">
        <title>Draft genome sequence of Mycolicibacterium sp. NGTWS1702 strain.</title>
        <authorList>
            <person name="Matsumoto M."/>
            <person name="Tang B.C.C."/>
            <person name="Machida Y."/>
            <person name="Matoyama H."/>
            <person name="Kishihara T."/>
            <person name="Sato S."/>
            <person name="Kondo I."/>
            <person name="Sano M."/>
            <person name="Kato G."/>
        </authorList>
    </citation>
    <scope>NUCLEOTIDE SEQUENCE [LARGE SCALE GENOMIC DNA]</scope>
    <source>
        <strain evidence="10 11">NGTWSNA01</strain>
    </source>
</reference>
<dbReference type="Gene3D" id="1.20.1640.10">
    <property type="entry name" value="Multidrug efflux transporter AcrB transmembrane domain"/>
    <property type="match status" value="2"/>
</dbReference>
<accession>A0ABQ4VFC2</accession>
<evidence type="ECO:0000256" key="4">
    <source>
        <dbReference type="ARBA" id="ARBA00022692"/>
    </source>
</evidence>
<evidence type="ECO:0000256" key="3">
    <source>
        <dbReference type="ARBA" id="ARBA00022475"/>
    </source>
</evidence>
<feature type="compositionally biased region" description="Low complexity" evidence="7">
    <location>
        <begin position="859"/>
        <end position="895"/>
    </location>
</feature>
<evidence type="ECO:0000313" key="11">
    <source>
        <dbReference type="Proteomes" id="UP001060504"/>
    </source>
</evidence>
<evidence type="ECO:0000313" key="10">
    <source>
        <dbReference type="EMBL" id="GJF18421.1"/>
    </source>
</evidence>
<name>A0ABQ4VFC2_9MYCO</name>
<feature type="region of interest" description="Disordered" evidence="7">
    <location>
        <begin position="775"/>
        <end position="1018"/>
    </location>
</feature>
<dbReference type="Pfam" id="PF03176">
    <property type="entry name" value="MMPL"/>
    <property type="match status" value="2"/>
</dbReference>
<evidence type="ECO:0000256" key="5">
    <source>
        <dbReference type="ARBA" id="ARBA00022989"/>
    </source>
</evidence>
<feature type="transmembrane region" description="Helical" evidence="8">
    <location>
        <begin position="12"/>
        <end position="34"/>
    </location>
</feature>
<feature type="transmembrane region" description="Helical" evidence="8">
    <location>
        <begin position="635"/>
        <end position="658"/>
    </location>
</feature>
<feature type="transmembrane region" description="Helical" evidence="8">
    <location>
        <begin position="199"/>
        <end position="232"/>
    </location>
</feature>
<evidence type="ECO:0000256" key="2">
    <source>
        <dbReference type="ARBA" id="ARBA00010157"/>
    </source>
</evidence>
<feature type="domain" description="Membrane transport protein MMPL" evidence="9">
    <location>
        <begin position="47"/>
        <end position="371"/>
    </location>
</feature>
<comment type="caution">
    <text evidence="10">The sequence shown here is derived from an EMBL/GenBank/DDBJ whole genome shotgun (WGS) entry which is preliminary data.</text>
</comment>
<dbReference type="PANTHER" id="PTHR33406:SF11">
    <property type="entry name" value="MEMBRANE PROTEIN SCO6666-RELATED"/>
    <property type="match status" value="1"/>
</dbReference>
<dbReference type="InterPro" id="IPR050545">
    <property type="entry name" value="Mycobact_MmpL"/>
</dbReference>
<evidence type="ECO:0000256" key="1">
    <source>
        <dbReference type="ARBA" id="ARBA00004651"/>
    </source>
</evidence>
<comment type="subcellular location">
    <subcellularLocation>
        <location evidence="1">Cell membrane</location>
        <topology evidence="1">Multi-pass membrane protein</topology>
    </subcellularLocation>
</comment>
<dbReference type="PANTHER" id="PTHR33406">
    <property type="entry name" value="MEMBRANE PROTEIN MJ1562-RELATED"/>
    <property type="match status" value="1"/>
</dbReference>
<feature type="transmembrane region" description="Helical" evidence="8">
    <location>
        <begin position="596"/>
        <end position="615"/>
    </location>
</feature>
<gene>
    <name evidence="10" type="ORF">NGTWS1702_26370</name>
</gene>
<feature type="transmembrane region" description="Helical" evidence="8">
    <location>
        <begin position="293"/>
        <end position="314"/>
    </location>
</feature>
<keyword evidence="11" id="KW-1185">Reference proteome</keyword>
<dbReference type="Proteomes" id="UP001060504">
    <property type="component" value="Unassembled WGS sequence"/>
</dbReference>
<feature type="transmembrane region" description="Helical" evidence="8">
    <location>
        <begin position="569"/>
        <end position="589"/>
    </location>
</feature>
<feature type="domain" description="Membrane transport protein MMPL" evidence="9">
    <location>
        <begin position="434"/>
        <end position="743"/>
    </location>
</feature>
<feature type="transmembrane region" description="Helical" evidence="8">
    <location>
        <begin position="679"/>
        <end position="698"/>
    </location>
</feature>